<keyword evidence="4 10" id="KW-0862">Zinc</keyword>
<feature type="region of interest" description="Disordered" evidence="11">
    <location>
        <begin position="243"/>
        <end position="314"/>
    </location>
</feature>
<evidence type="ECO:0000256" key="10">
    <source>
        <dbReference type="PROSITE-ProRule" id="PRU00723"/>
    </source>
</evidence>
<comment type="subunit">
    <text evidence="7">Interacts with SMAD1, SMAD3, SMAD4, CPSF2 and CPSF3.</text>
</comment>
<comment type="function">
    <text evidence="6">Required for the export of polyadenylated mRNAs from the nucleus. Enhances ACVR1B-induced SMAD-dependent transcription. Binds to single-stranded DNA but not to double-stranded DNA in vitro. Involved in RNA cleavage.</text>
</comment>
<evidence type="ECO:0000256" key="9">
    <source>
        <dbReference type="ARBA" id="ARBA00079564"/>
    </source>
</evidence>
<keyword evidence="2" id="KW-0677">Repeat</keyword>
<dbReference type="GO" id="GO:0008270">
    <property type="term" value="F:zinc ion binding"/>
    <property type="evidence" value="ECO:0007669"/>
    <property type="project" value="UniProtKB-KW"/>
</dbReference>
<evidence type="ECO:0000256" key="3">
    <source>
        <dbReference type="ARBA" id="ARBA00022771"/>
    </source>
</evidence>
<feature type="domain" description="C3H1-type" evidence="12">
    <location>
        <begin position="1210"/>
        <end position="1237"/>
    </location>
</feature>
<dbReference type="GO" id="GO:0005634">
    <property type="term" value="C:nucleus"/>
    <property type="evidence" value="ECO:0007669"/>
    <property type="project" value="TreeGrafter"/>
</dbReference>
<feature type="compositionally biased region" description="Basic and acidic residues" evidence="11">
    <location>
        <begin position="377"/>
        <end position="387"/>
    </location>
</feature>
<evidence type="ECO:0000256" key="6">
    <source>
        <dbReference type="ARBA" id="ARBA00057285"/>
    </source>
</evidence>
<feature type="compositionally biased region" description="Low complexity" evidence="11">
    <location>
        <begin position="243"/>
        <end position="263"/>
    </location>
</feature>
<evidence type="ECO:0000259" key="12">
    <source>
        <dbReference type="PROSITE" id="PS50103"/>
    </source>
</evidence>
<feature type="region of interest" description="Disordered" evidence="11">
    <location>
        <begin position="128"/>
        <end position="161"/>
    </location>
</feature>
<dbReference type="InterPro" id="IPR000571">
    <property type="entry name" value="Znf_CCCH"/>
</dbReference>
<feature type="compositionally biased region" description="Polar residues" evidence="11">
    <location>
        <begin position="555"/>
        <end position="567"/>
    </location>
</feature>
<dbReference type="OrthoDB" id="3247158at2759"/>
<feature type="zinc finger region" description="C3H1-type" evidence="10">
    <location>
        <begin position="1161"/>
        <end position="1182"/>
    </location>
</feature>
<evidence type="ECO:0000256" key="7">
    <source>
        <dbReference type="ARBA" id="ARBA00064187"/>
    </source>
</evidence>
<gene>
    <name evidence="13" type="ORF">KP79_PYT14333</name>
</gene>
<feature type="zinc finger region" description="C3H1-type" evidence="10">
    <location>
        <begin position="1210"/>
        <end position="1237"/>
    </location>
</feature>
<evidence type="ECO:0000256" key="5">
    <source>
        <dbReference type="ARBA" id="ARBA00023125"/>
    </source>
</evidence>
<keyword evidence="1 10" id="KW-0479">Metal-binding</keyword>
<feature type="region of interest" description="Disordered" evidence="11">
    <location>
        <begin position="604"/>
        <end position="652"/>
    </location>
</feature>
<reference evidence="13 14" key="1">
    <citation type="journal article" date="2017" name="Nat. Ecol. Evol.">
        <title>Scallop genome provides insights into evolution of bilaterian karyotype and development.</title>
        <authorList>
            <person name="Wang S."/>
            <person name="Zhang J."/>
            <person name="Jiao W."/>
            <person name="Li J."/>
            <person name="Xun X."/>
            <person name="Sun Y."/>
            <person name="Guo X."/>
            <person name="Huan P."/>
            <person name="Dong B."/>
            <person name="Zhang L."/>
            <person name="Hu X."/>
            <person name="Sun X."/>
            <person name="Wang J."/>
            <person name="Zhao C."/>
            <person name="Wang Y."/>
            <person name="Wang D."/>
            <person name="Huang X."/>
            <person name="Wang R."/>
            <person name="Lv J."/>
            <person name="Li Y."/>
            <person name="Zhang Z."/>
            <person name="Liu B."/>
            <person name="Lu W."/>
            <person name="Hui Y."/>
            <person name="Liang J."/>
            <person name="Zhou Z."/>
            <person name="Hou R."/>
            <person name="Li X."/>
            <person name="Liu Y."/>
            <person name="Li H."/>
            <person name="Ning X."/>
            <person name="Lin Y."/>
            <person name="Zhao L."/>
            <person name="Xing Q."/>
            <person name="Dou J."/>
            <person name="Li Y."/>
            <person name="Mao J."/>
            <person name="Guo H."/>
            <person name="Dou H."/>
            <person name="Li T."/>
            <person name="Mu C."/>
            <person name="Jiang W."/>
            <person name="Fu Q."/>
            <person name="Fu X."/>
            <person name="Miao Y."/>
            <person name="Liu J."/>
            <person name="Yu Q."/>
            <person name="Li R."/>
            <person name="Liao H."/>
            <person name="Li X."/>
            <person name="Kong Y."/>
            <person name="Jiang Z."/>
            <person name="Chourrout D."/>
            <person name="Li R."/>
            <person name="Bao Z."/>
        </authorList>
    </citation>
    <scope>NUCLEOTIDE SEQUENCE [LARGE SCALE GENOMIC DNA]</scope>
    <source>
        <strain evidence="13 14">PY_sf001</strain>
    </source>
</reference>
<dbReference type="SUPFAM" id="SSF90229">
    <property type="entry name" value="CCCH zinc finger"/>
    <property type="match status" value="1"/>
</dbReference>
<keyword evidence="3 10" id="KW-0863">Zinc-finger</keyword>
<protein>
    <recommendedName>
        <fullName evidence="8">Zinc finger CCCH domain-containing protein 3</fullName>
    </recommendedName>
    <alternativeName>
        <fullName evidence="9">Smad-interacting CPSF-like factor</fullName>
    </alternativeName>
</protein>
<comment type="caution">
    <text evidence="13">The sequence shown here is derived from an EMBL/GenBank/DDBJ whole genome shotgun (WGS) entry which is preliminary data.</text>
</comment>
<dbReference type="GO" id="GO:0003677">
    <property type="term" value="F:DNA binding"/>
    <property type="evidence" value="ECO:0007669"/>
    <property type="project" value="UniProtKB-KW"/>
</dbReference>
<feature type="domain" description="C3H1-type" evidence="12">
    <location>
        <begin position="1183"/>
        <end position="1209"/>
    </location>
</feature>
<dbReference type="PANTHER" id="PTHR46156:SF1">
    <property type="entry name" value="ZINC FINGER CCCH DOMAIN-CONTAINING PROTEIN 3"/>
    <property type="match status" value="1"/>
</dbReference>
<dbReference type="SMART" id="SM00356">
    <property type="entry name" value="ZnF_C3H1"/>
    <property type="match status" value="4"/>
</dbReference>
<dbReference type="STRING" id="6573.A0A210PNJ7"/>
<feature type="region of interest" description="Disordered" evidence="11">
    <location>
        <begin position="1261"/>
        <end position="1289"/>
    </location>
</feature>
<dbReference type="FunFam" id="4.10.1000.10:FF:000008">
    <property type="entry name" value="zinc finger CCCH domain-containing protein 3"/>
    <property type="match status" value="1"/>
</dbReference>
<name>A0A210PNJ7_MIZYE</name>
<feature type="compositionally biased region" description="Low complexity" evidence="11">
    <location>
        <begin position="620"/>
        <end position="636"/>
    </location>
</feature>
<feature type="region of interest" description="Disordered" evidence="11">
    <location>
        <begin position="538"/>
        <end position="567"/>
    </location>
</feature>
<feature type="compositionally biased region" description="Polar residues" evidence="11">
    <location>
        <begin position="604"/>
        <end position="619"/>
    </location>
</feature>
<evidence type="ECO:0000256" key="8">
    <source>
        <dbReference type="ARBA" id="ARBA00071600"/>
    </source>
</evidence>
<dbReference type="InterPro" id="IPR036855">
    <property type="entry name" value="Znf_CCCH_sf"/>
</dbReference>
<feature type="compositionally biased region" description="Low complexity" evidence="11">
    <location>
        <begin position="133"/>
        <end position="146"/>
    </location>
</feature>
<feature type="zinc finger region" description="C3H1-type" evidence="10">
    <location>
        <begin position="1129"/>
        <end position="1157"/>
    </location>
</feature>
<dbReference type="EMBL" id="NEDP02005575">
    <property type="protein sequence ID" value="OWF38016.1"/>
    <property type="molecule type" value="Genomic_DNA"/>
</dbReference>
<keyword evidence="14" id="KW-1185">Reference proteome</keyword>
<dbReference type="PANTHER" id="PTHR46156">
    <property type="entry name" value="CCCH ZINGC FINGER"/>
    <property type="match status" value="1"/>
</dbReference>
<accession>A0A210PNJ7</accession>
<evidence type="ECO:0000256" key="2">
    <source>
        <dbReference type="ARBA" id="ARBA00022737"/>
    </source>
</evidence>
<dbReference type="PROSITE" id="PS50103">
    <property type="entry name" value="ZF_C3H1"/>
    <property type="match status" value="4"/>
</dbReference>
<dbReference type="FunFam" id="4.10.1000.10:FF:000022">
    <property type="entry name" value="Zinc finger CCCH domain-containing protein 7"/>
    <property type="match status" value="1"/>
</dbReference>
<feature type="domain" description="C3H1-type" evidence="12">
    <location>
        <begin position="1161"/>
        <end position="1182"/>
    </location>
</feature>
<dbReference type="Gene3D" id="4.10.1000.10">
    <property type="entry name" value="Zinc finger, CCCH-type"/>
    <property type="match status" value="2"/>
</dbReference>
<sequence length="1340" mass="145989">MSKTSEADTLKSQIKYLTDLINNANKRKQGTTTKKTLQKASIEVVGHQQRTGPHHHVHHTKTDLQRLSTGHGQQPQCQKYTVGHQKETQKSLKHGKYVWMKNTAKPSAGEKQEEIVITPGLNQGTCFSTGVGSSSKSLSSSSSKASIRGNNRNDLADSSTVSRKLVSKGISDGVSLHSQTVKSVLSTTAASKQISCIQNISSNIVYVPAPHSSSSSTADVSSSGLKSIRSQLVHKLKGTVSSSVKSASNLQSNSSTSSSSASNKEGKSSLQSSTHTKRSSNDIPPLLKSQLSSDSSQKIVSQTPSSVSSTKKSSGDKDVILFTVQSKSPGPVEQNIKREFPQTQEKLSVIPSFLKNRLSRKMSKEVGSLLTSTNTVRKVDPESKMEKSTPSLPSSESEHLQSSRVPSSGEFIVHSEKETILPQNRFLGAKSSSQLSKEFISQDTMSSALSAVETTSVCQVSQQLSKTAVSHSPGTYGPGVASTSQLLGAGGMKQPASLTKSSTISAESIKLQPSSLEQLCPSKESTVSSVCKTFTSNQSTAANPSKLPCTKGDQSKSSIPKASSPGAKTSISVLSEMNVGPFKGEKALLSGSSESFTNKGYNVTASGSQTKSPKTGLQASVSSPTSSPQKSSQPSQMNNTSSPSKTFIVEKTDSRKDTVLQLSEKLAKTQAEIKRMTRNITNGQVTMKSIAAIKKEKSASATQSHQTKVKLLQGAKSHKPQKMYGQDSSKGPRFPIRKGQTFPCRLNSSKFNSQIKRSSKSLVVFDKKYSLNKKVTAPFEKPGESLPQTTRSVLTPSKTQVVAKVIKSKYKLWKVTSGVKTPPPHYDSKSLIFPKKTFPSSRGYSFPSNYNYHAHWGRGRGWGNPYGYSSYPYLGLRKHQTYPGTKDRPGYYTRHAVPKGMYPVTGSGSYHLFTPQKFKRPQFPRSKVIFDRKYVLKRLQHDRSSPSSFKLDKRRPPLSVPPGACGVSSVLQSRLTSTLQPTRTPGKSSFVVINGMLYKSSSKSLVRTSPVKSVASSTADSFRNSSIVVKKMQSKSMKLVTVRGVQFQMDAGGKTLRRVNSPSITQGDSRQSQTTVKRLDIGGVTFVRNSQGALERVGSANTRVVANRVIHKSIAAATARYRKSNTLNKLSKQYCLFFNRFGKCKRGDKCPYIHDPDKVAVCTRFLRGTCRMTGCPFSHKVVKEKMPVCSYFLRGVCNRDNCPYLHVKVNKNASICQNFVKGFCPLGEKCKKQHTLECPVFGRTGQCPARRTCPLIHKTRKEKPRRKRSMATTVGEPQKELDEPTLKRTATDSGITEMEDNTSGVPFKLQKLPTFISLGSSTETQTQTPAVKAIRIKPKL</sequence>
<keyword evidence="5" id="KW-0238">DNA-binding</keyword>
<evidence type="ECO:0000256" key="1">
    <source>
        <dbReference type="ARBA" id="ARBA00022723"/>
    </source>
</evidence>
<feature type="region of interest" description="Disordered" evidence="11">
    <location>
        <begin position="372"/>
        <end position="407"/>
    </location>
</feature>
<feature type="compositionally biased region" description="Low complexity" evidence="11">
    <location>
        <begin position="286"/>
        <end position="312"/>
    </location>
</feature>
<evidence type="ECO:0000256" key="11">
    <source>
        <dbReference type="SAM" id="MobiDB-lite"/>
    </source>
</evidence>
<organism evidence="13 14">
    <name type="scientific">Mizuhopecten yessoensis</name>
    <name type="common">Japanese scallop</name>
    <name type="synonym">Patinopecten yessoensis</name>
    <dbReference type="NCBI Taxonomy" id="6573"/>
    <lineage>
        <taxon>Eukaryota</taxon>
        <taxon>Metazoa</taxon>
        <taxon>Spiralia</taxon>
        <taxon>Lophotrochozoa</taxon>
        <taxon>Mollusca</taxon>
        <taxon>Bivalvia</taxon>
        <taxon>Autobranchia</taxon>
        <taxon>Pteriomorphia</taxon>
        <taxon>Pectinida</taxon>
        <taxon>Pectinoidea</taxon>
        <taxon>Pectinidae</taxon>
        <taxon>Mizuhopecten</taxon>
    </lineage>
</organism>
<evidence type="ECO:0000256" key="4">
    <source>
        <dbReference type="ARBA" id="ARBA00022833"/>
    </source>
</evidence>
<evidence type="ECO:0000313" key="13">
    <source>
        <dbReference type="EMBL" id="OWF38016.1"/>
    </source>
</evidence>
<evidence type="ECO:0000313" key="14">
    <source>
        <dbReference type="Proteomes" id="UP000242188"/>
    </source>
</evidence>
<proteinExistence type="predicted"/>
<dbReference type="Proteomes" id="UP000242188">
    <property type="component" value="Unassembled WGS sequence"/>
</dbReference>
<feature type="domain" description="C3H1-type" evidence="12">
    <location>
        <begin position="1129"/>
        <end position="1157"/>
    </location>
</feature>
<feature type="compositionally biased region" description="Basic and acidic residues" evidence="11">
    <location>
        <begin position="1277"/>
        <end position="1289"/>
    </location>
</feature>
<feature type="region of interest" description="Disordered" evidence="11">
    <location>
        <begin position="714"/>
        <end position="736"/>
    </location>
</feature>
<dbReference type="Pfam" id="PF00642">
    <property type="entry name" value="zf-CCCH"/>
    <property type="match status" value="1"/>
</dbReference>
<feature type="zinc finger region" description="C3H1-type" evidence="10">
    <location>
        <begin position="1183"/>
        <end position="1209"/>
    </location>
</feature>
<feature type="compositionally biased region" description="Polar residues" evidence="11">
    <location>
        <begin position="148"/>
        <end position="161"/>
    </location>
</feature>